<evidence type="ECO:0000256" key="6">
    <source>
        <dbReference type="ARBA" id="ARBA00023136"/>
    </source>
</evidence>
<keyword evidence="5 7" id="KW-1133">Transmembrane helix</keyword>
<keyword evidence="6 7" id="KW-0472">Membrane</keyword>
<accession>A0A0D0ZZ11</accession>
<dbReference type="EMBL" id="JXSU01000007">
    <property type="protein sequence ID" value="KIS23803.1"/>
    <property type="molecule type" value="Genomic_DNA"/>
</dbReference>
<evidence type="ECO:0000256" key="5">
    <source>
        <dbReference type="ARBA" id="ARBA00022989"/>
    </source>
</evidence>
<dbReference type="GO" id="GO:0005886">
    <property type="term" value="C:plasma membrane"/>
    <property type="evidence" value="ECO:0007669"/>
    <property type="project" value="UniProtKB-SubCell"/>
</dbReference>
<protein>
    <submittedName>
        <fullName evidence="8">Transporter</fullName>
    </submittedName>
</protein>
<evidence type="ECO:0000256" key="1">
    <source>
        <dbReference type="ARBA" id="ARBA00004651"/>
    </source>
</evidence>
<feature type="transmembrane region" description="Helical" evidence="7">
    <location>
        <begin position="472"/>
        <end position="492"/>
    </location>
</feature>
<dbReference type="PANTHER" id="PTHR42770:SF15">
    <property type="entry name" value="GLUTAMATE_GAMMA-AMINOBUTYRATE ANTIPORTER-RELATED"/>
    <property type="match status" value="1"/>
</dbReference>
<evidence type="ECO:0000256" key="3">
    <source>
        <dbReference type="ARBA" id="ARBA00022475"/>
    </source>
</evidence>
<dbReference type="Gene3D" id="1.20.1740.10">
    <property type="entry name" value="Amino acid/polyamine transporter I"/>
    <property type="match status" value="1"/>
</dbReference>
<dbReference type="GO" id="GO:0022857">
    <property type="term" value="F:transmembrane transporter activity"/>
    <property type="evidence" value="ECO:0007669"/>
    <property type="project" value="InterPro"/>
</dbReference>
<dbReference type="NCBIfam" id="NF011775">
    <property type="entry name" value="PRK15238.1"/>
    <property type="match status" value="1"/>
</dbReference>
<feature type="transmembrane region" description="Helical" evidence="7">
    <location>
        <begin position="440"/>
        <end position="460"/>
    </location>
</feature>
<reference evidence="8 9" key="1">
    <citation type="submission" date="2014-06" db="EMBL/GenBank/DDBJ databases">
        <title>Genome characterization of distinct group I Clostridium botulinum lineages.</title>
        <authorList>
            <person name="Giordani F."/>
            <person name="Anselmo A."/>
            <person name="Fillo S."/>
            <person name="Palozzi A.M."/>
            <person name="Fortunato A."/>
            <person name="Gentile B."/>
            <person name="Ciammaruconi A."/>
            <person name="Anniballi F."/>
            <person name="De Medici D."/>
            <person name="Lista F."/>
        </authorList>
    </citation>
    <scope>NUCLEOTIDE SEQUENCE [LARGE SCALE GENOMIC DNA]</scope>
    <source>
        <strain evidence="8 9">B2 450</strain>
    </source>
</reference>
<feature type="transmembrane region" description="Helical" evidence="7">
    <location>
        <begin position="370"/>
        <end position="389"/>
    </location>
</feature>
<dbReference type="InterPro" id="IPR050367">
    <property type="entry name" value="APC_superfamily"/>
</dbReference>
<keyword evidence="4 7" id="KW-0812">Transmembrane</keyword>
<feature type="transmembrane region" description="Helical" evidence="7">
    <location>
        <begin position="42"/>
        <end position="65"/>
    </location>
</feature>
<proteinExistence type="predicted"/>
<evidence type="ECO:0000313" key="9">
    <source>
        <dbReference type="Proteomes" id="UP000032250"/>
    </source>
</evidence>
<comment type="subcellular location">
    <subcellularLocation>
        <location evidence="1">Cell membrane</location>
        <topology evidence="1">Multi-pass membrane protein</topology>
    </subcellularLocation>
</comment>
<dbReference type="PATRIC" id="fig|1379739.3.peg.2240"/>
<feature type="transmembrane region" description="Helical" evidence="7">
    <location>
        <begin position="251"/>
        <end position="273"/>
    </location>
</feature>
<dbReference type="HOGENOM" id="CLU_020854_2_1_9"/>
<keyword evidence="3" id="KW-1003">Cell membrane</keyword>
<evidence type="ECO:0000256" key="4">
    <source>
        <dbReference type="ARBA" id="ARBA00022692"/>
    </source>
</evidence>
<gene>
    <name evidence="8" type="ORF">N495_09415</name>
</gene>
<feature type="transmembrane region" description="Helical" evidence="7">
    <location>
        <begin position="318"/>
        <end position="338"/>
    </location>
</feature>
<dbReference type="RefSeq" id="WP_003485887.1">
    <property type="nucleotide sequence ID" value="NZ_JXSU01000007.1"/>
</dbReference>
<dbReference type="PANTHER" id="PTHR42770">
    <property type="entry name" value="AMINO ACID TRANSPORTER-RELATED"/>
    <property type="match status" value="1"/>
</dbReference>
<name>A0A0D0ZZ11_CLOBO</name>
<dbReference type="OrthoDB" id="92719at2"/>
<sequence>MSQNSQTTKKLTLIPLILMIFTSVFGFANMPRSFYLMGYGAIPWYILSGITFFIPYAFMMAEYGAAFKDEKGGIYSWMEKSVGPKYAFVGTFMWYASYIIWMVNICSTLWIPISNAIFGKDTTSTWAFLGLNSTQVLGVLGIIWIIFVTFTASKGLEKITKVTSIGGTAVALLNIVLLVSAIIVLIANGGQLAEPITSVKSFIQSPNPAYQSPISVLAFIVFAIFGYGGIEVVGGLVDQTENAEVTFPKGITIAAIIIAVGYSIGIFLCGIFTNWNSVLASKDVNIGNIAYALMHNLGYQLGHSFGISEASSVLMGDWIARFVGLSMFLALTGAFFTLSYSPLKQLIEGTPNKLWPGNMAKIENGMPLKAMRVQCIIVAIFIALVSFGGDAAAKFFGKLILMTNVAMTIPYMFLSCAFISFKNKTEIKKPFEVYKTKKSAVVATVIVTFTIAFANFFTIIEPATKGNISDTIFSIIGPIFFSIVAILMYNSYEKKYIIKSEKDKTKSL</sequence>
<evidence type="ECO:0000313" key="8">
    <source>
        <dbReference type="EMBL" id="KIS23803.1"/>
    </source>
</evidence>
<keyword evidence="2" id="KW-0813">Transport</keyword>
<feature type="transmembrane region" description="Helical" evidence="7">
    <location>
        <begin position="209"/>
        <end position="230"/>
    </location>
</feature>
<feature type="transmembrane region" description="Helical" evidence="7">
    <location>
        <begin position="395"/>
        <end position="419"/>
    </location>
</feature>
<organism evidence="8 9">
    <name type="scientific">Clostridium botulinum B2 450</name>
    <dbReference type="NCBI Taxonomy" id="1379739"/>
    <lineage>
        <taxon>Bacteria</taxon>
        <taxon>Bacillati</taxon>
        <taxon>Bacillota</taxon>
        <taxon>Clostridia</taxon>
        <taxon>Eubacteriales</taxon>
        <taxon>Clostridiaceae</taxon>
        <taxon>Clostridium</taxon>
    </lineage>
</organism>
<feature type="transmembrane region" description="Helical" evidence="7">
    <location>
        <begin position="86"/>
        <end position="113"/>
    </location>
</feature>
<dbReference type="Pfam" id="PF13520">
    <property type="entry name" value="AA_permease_2"/>
    <property type="match status" value="1"/>
</dbReference>
<dbReference type="AlphaFoldDB" id="A0A0D0ZZ11"/>
<feature type="transmembrane region" description="Helical" evidence="7">
    <location>
        <begin position="12"/>
        <end position="30"/>
    </location>
</feature>
<feature type="transmembrane region" description="Helical" evidence="7">
    <location>
        <begin position="165"/>
        <end position="189"/>
    </location>
</feature>
<feature type="transmembrane region" description="Helical" evidence="7">
    <location>
        <begin position="133"/>
        <end position="153"/>
    </location>
</feature>
<evidence type="ECO:0000256" key="2">
    <source>
        <dbReference type="ARBA" id="ARBA00022448"/>
    </source>
</evidence>
<dbReference type="Proteomes" id="UP000032250">
    <property type="component" value="Unassembled WGS sequence"/>
</dbReference>
<dbReference type="PIRSF" id="PIRSF006060">
    <property type="entry name" value="AA_transporter"/>
    <property type="match status" value="1"/>
</dbReference>
<comment type="caution">
    <text evidence="8">The sequence shown here is derived from an EMBL/GenBank/DDBJ whole genome shotgun (WGS) entry which is preliminary data.</text>
</comment>
<evidence type="ECO:0000256" key="7">
    <source>
        <dbReference type="SAM" id="Phobius"/>
    </source>
</evidence>
<dbReference type="InterPro" id="IPR002293">
    <property type="entry name" value="AA/rel_permease1"/>
</dbReference>